<evidence type="ECO:0000256" key="1">
    <source>
        <dbReference type="SAM" id="MobiDB-lite"/>
    </source>
</evidence>
<accession>A0A1G7R4G3</accession>
<keyword evidence="3" id="KW-1185">Reference proteome</keyword>
<feature type="compositionally biased region" description="Basic and acidic residues" evidence="1">
    <location>
        <begin position="122"/>
        <end position="131"/>
    </location>
</feature>
<feature type="non-terminal residue" evidence="2">
    <location>
        <position position="131"/>
    </location>
</feature>
<sequence>MDLIRGLRRWALARPHVLIVDAPGARDLRWVAEAEFDRRGWPLAASPADADLLLVLGEPGPELSAAVAVLWQQIPQPRLALHLLDVARLGPEFDTAAELLVQAAQDPEPPVAQGMAGTDDAGMDHGGGHEG</sequence>
<dbReference type="AlphaFoldDB" id="A0A1G7R4G3"/>
<dbReference type="STRING" id="1550231.SAMN05660662_0183"/>
<evidence type="ECO:0000313" key="3">
    <source>
        <dbReference type="Proteomes" id="UP000199406"/>
    </source>
</evidence>
<organism evidence="2 3">
    <name type="scientific">Blastococcus aurantiacus</name>
    <dbReference type="NCBI Taxonomy" id="1550231"/>
    <lineage>
        <taxon>Bacteria</taxon>
        <taxon>Bacillati</taxon>
        <taxon>Actinomycetota</taxon>
        <taxon>Actinomycetes</taxon>
        <taxon>Geodermatophilales</taxon>
        <taxon>Geodermatophilaceae</taxon>
        <taxon>Blastococcus</taxon>
    </lineage>
</organism>
<dbReference type="SUPFAM" id="SSF56770">
    <property type="entry name" value="HydA/Nqo6-like"/>
    <property type="match status" value="1"/>
</dbReference>
<evidence type="ECO:0000313" key="2">
    <source>
        <dbReference type="EMBL" id="SDG05617.1"/>
    </source>
</evidence>
<dbReference type="Proteomes" id="UP000199406">
    <property type="component" value="Unassembled WGS sequence"/>
</dbReference>
<proteinExistence type="predicted"/>
<dbReference type="EMBL" id="FNBT01000010">
    <property type="protein sequence ID" value="SDG05617.1"/>
    <property type="molecule type" value="Genomic_DNA"/>
</dbReference>
<reference evidence="3" key="1">
    <citation type="submission" date="2016-10" db="EMBL/GenBank/DDBJ databases">
        <authorList>
            <person name="Varghese N."/>
            <person name="Submissions S."/>
        </authorList>
    </citation>
    <scope>NUCLEOTIDE SEQUENCE [LARGE SCALE GENOMIC DNA]</scope>
    <source>
        <strain evidence="3">DSM 44268</strain>
    </source>
</reference>
<dbReference type="RefSeq" id="WP_218122507.1">
    <property type="nucleotide sequence ID" value="NZ_FNBT01000010.1"/>
</dbReference>
<name>A0A1G7R4G3_9ACTN</name>
<protein>
    <submittedName>
        <fullName evidence="2">Uncharacterized protein</fullName>
    </submittedName>
</protein>
<gene>
    <name evidence="2" type="ORF">SAMN05660662_0183</name>
</gene>
<feature type="region of interest" description="Disordered" evidence="1">
    <location>
        <begin position="106"/>
        <end position="131"/>
    </location>
</feature>